<dbReference type="EMBL" id="JAYKXN010000002">
    <property type="protein sequence ID" value="KAK7309363.1"/>
    <property type="molecule type" value="Genomic_DNA"/>
</dbReference>
<protein>
    <submittedName>
        <fullName evidence="2">Uncharacterized protein</fullName>
    </submittedName>
</protein>
<accession>A0AAN9PU26</accession>
<dbReference type="AlphaFoldDB" id="A0AAN9PU26"/>
<comment type="caution">
    <text evidence="2">The sequence shown here is derived from an EMBL/GenBank/DDBJ whole genome shotgun (WGS) entry which is preliminary data.</text>
</comment>
<dbReference type="Proteomes" id="UP001359559">
    <property type="component" value="Unassembled WGS sequence"/>
</dbReference>
<organism evidence="2 3">
    <name type="scientific">Clitoria ternatea</name>
    <name type="common">Butterfly pea</name>
    <dbReference type="NCBI Taxonomy" id="43366"/>
    <lineage>
        <taxon>Eukaryota</taxon>
        <taxon>Viridiplantae</taxon>
        <taxon>Streptophyta</taxon>
        <taxon>Embryophyta</taxon>
        <taxon>Tracheophyta</taxon>
        <taxon>Spermatophyta</taxon>
        <taxon>Magnoliopsida</taxon>
        <taxon>eudicotyledons</taxon>
        <taxon>Gunneridae</taxon>
        <taxon>Pentapetalae</taxon>
        <taxon>rosids</taxon>
        <taxon>fabids</taxon>
        <taxon>Fabales</taxon>
        <taxon>Fabaceae</taxon>
        <taxon>Papilionoideae</taxon>
        <taxon>50 kb inversion clade</taxon>
        <taxon>NPAAA clade</taxon>
        <taxon>indigoferoid/millettioid clade</taxon>
        <taxon>Phaseoleae</taxon>
        <taxon>Clitoria</taxon>
    </lineage>
</organism>
<proteinExistence type="predicted"/>
<gene>
    <name evidence="2" type="ORF">RJT34_06021</name>
</gene>
<reference evidence="2 3" key="1">
    <citation type="submission" date="2024-01" db="EMBL/GenBank/DDBJ databases">
        <title>The genomes of 5 underutilized Papilionoideae crops provide insights into root nodulation and disease resistance.</title>
        <authorList>
            <person name="Yuan L."/>
        </authorList>
    </citation>
    <scope>NUCLEOTIDE SEQUENCE [LARGE SCALE GENOMIC DNA]</scope>
    <source>
        <strain evidence="2">LY-2023</strain>
        <tissue evidence="2">Leaf</tissue>
    </source>
</reference>
<evidence type="ECO:0000313" key="3">
    <source>
        <dbReference type="Proteomes" id="UP001359559"/>
    </source>
</evidence>
<evidence type="ECO:0000313" key="2">
    <source>
        <dbReference type="EMBL" id="KAK7309363.1"/>
    </source>
</evidence>
<evidence type="ECO:0000256" key="1">
    <source>
        <dbReference type="SAM" id="MobiDB-lite"/>
    </source>
</evidence>
<keyword evidence="3" id="KW-1185">Reference proteome</keyword>
<feature type="region of interest" description="Disordered" evidence="1">
    <location>
        <begin position="1"/>
        <end position="22"/>
    </location>
</feature>
<name>A0AAN9PU26_CLITE</name>
<sequence>MGSRLIRKPDSPSKFKSRSPNSSRLQVTKVCIKICSDPARIVQNASEQLKKSIDFKFVHNRENDIEQI</sequence>